<dbReference type="InterPro" id="IPR037401">
    <property type="entry name" value="SnoaL-like"/>
</dbReference>
<dbReference type="InterPro" id="IPR032710">
    <property type="entry name" value="NTF2-like_dom_sf"/>
</dbReference>
<organism evidence="3 4">
    <name type="scientific">Rhizobium pisi</name>
    <dbReference type="NCBI Taxonomy" id="574561"/>
    <lineage>
        <taxon>Bacteria</taxon>
        <taxon>Pseudomonadati</taxon>
        <taxon>Pseudomonadota</taxon>
        <taxon>Alphaproteobacteria</taxon>
        <taxon>Hyphomicrobiales</taxon>
        <taxon>Rhizobiaceae</taxon>
        <taxon>Rhizobium/Agrobacterium group</taxon>
        <taxon>Rhizobium</taxon>
    </lineage>
</organism>
<reference evidence="2 5" key="2">
    <citation type="submission" date="2020-08" db="EMBL/GenBank/DDBJ databases">
        <title>Genomic Encyclopedia of Type Strains, Phase III (KMG-III): the genomes of soil and plant-associated and newly described type strains.</title>
        <authorList>
            <person name="Whitman W."/>
        </authorList>
    </citation>
    <scope>NUCLEOTIDE SEQUENCE [LARGE SCALE GENOMIC DNA]</scope>
    <source>
        <strain evidence="2 5">CECT 4113</strain>
    </source>
</reference>
<dbReference type="Gene3D" id="3.10.450.50">
    <property type="match status" value="1"/>
</dbReference>
<name>A0A427MGI6_9HYPH</name>
<dbReference type="SUPFAM" id="SSF54427">
    <property type="entry name" value="NTF2-like"/>
    <property type="match status" value="1"/>
</dbReference>
<dbReference type="Proteomes" id="UP000277279">
    <property type="component" value="Unassembled WGS sequence"/>
</dbReference>
<dbReference type="AlphaFoldDB" id="A0A427MGI6"/>
<dbReference type="Pfam" id="PF12680">
    <property type="entry name" value="SnoaL_2"/>
    <property type="match status" value="1"/>
</dbReference>
<proteinExistence type="predicted"/>
<dbReference type="EMBL" id="JACHXH010000015">
    <property type="protein sequence ID" value="MBB3136467.1"/>
    <property type="molecule type" value="Genomic_DNA"/>
</dbReference>
<evidence type="ECO:0000313" key="4">
    <source>
        <dbReference type="Proteomes" id="UP000277279"/>
    </source>
</evidence>
<reference evidence="3 4" key="1">
    <citation type="submission" date="2018-11" db="EMBL/GenBank/DDBJ databases">
        <authorList>
            <person name="Huo Y."/>
        </authorList>
    </citation>
    <scope>NUCLEOTIDE SEQUENCE [LARGE SCALE GENOMIC DNA]</scope>
    <source>
        <strain evidence="3 4">DSM 30132</strain>
    </source>
</reference>
<dbReference type="OrthoDB" id="8684708at2"/>
<dbReference type="Proteomes" id="UP000518315">
    <property type="component" value="Unassembled WGS sequence"/>
</dbReference>
<protein>
    <submittedName>
        <fullName evidence="2">Ketosteroid isomerase-like protein</fullName>
    </submittedName>
    <submittedName>
        <fullName evidence="3">Nuclear transport factor 2 family protein</fullName>
    </submittedName>
</protein>
<dbReference type="EMBL" id="RJJT01000015">
    <property type="protein sequence ID" value="RSB67037.1"/>
    <property type="molecule type" value="Genomic_DNA"/>
</dbReference>
<evidence type="ECO:0000313" key="5">
    <source>
        <dbReference type="Proteomes" id="UP000518315"/>
    </source>
</evidence>
<sequence>MTIELPKPLATYFAAKNRKDIDGMLSAFGEDAQVRDEGEDLHGHAAIRDWMEKTTRKYGVTVEVTGLAGTEAKPIVSALVSGNFPGSPATLHYHFTLDDRSIIRLEIGA</sequence>
<comment type="caution">
    <text evidence="3">The sequence shown here is derived from an EMBL/GenBank/DDBJ whole genome shotgun (WGS) entry which is preliminary data.</text>
</comment>
<evidence type="ECO:0000259" key="1">
    <source>
        <dbReference type="Pfam" id="PF12680"/>
    </source>
</evidence>
<dbReference type="GO" id="GO:0016853">
    <property type="term" value="F:isomerase activity"/>
    <property type="evidence" value="ECO:0007669"/>
    <property type="project" value="UniProtKB-KW"/>
</dbReference>
<gene>
    <name evidence="3" type="ORF">EFD55_21200</name>
    <name evidence="2" type="ORF">FHS26_004222</name>
</gene>
<evidence type="ECO:0000313" key="2">
    <source>
        <dbReference type="EMBL" id="MBB3136467.1"/>
    </source>
</evidence>
<evidence type="ECO:0000313" key="3">
    <source>
        <dbReference type="EMBL" id="RSB67037.1"/>
    </source>
</evidence>
<keyword evidence="5" id="KW-1185">Reference proteome</keyword>
<keyword evidence="2" id="KW-0413">Isomerase</keyword>
<feature type="domain" description="SnoaL-like" evidence="1">
    <location>
        <begin position="11"/>
        <end position="92"/>
    </location>
</feature>
<accession>A0A427MGI6</accession>
<dbReference type="RefSeq" id="WP_125847004.1">
    <property type="nucleotide sequence ID" value="NZ_JACHXH010000015.1"/>
</dbReference>